<evidence type="ECO:0000259" key="8">
    <source>
        <dbReference type="PROSITE" id="PS50110"/>
    </source>
</evidence>
<keyword evidence="4 7" id="KW-0238">DNA-binding</keyword>
<evidence type="ECO:0000256" key="3">
    <source>
        <dbReference type="ARBA" id="ARBA00023015"/>
    </source>
</evidence>
<dbReference type="CDD" id="cd00383">
    <property type="entry name" value="trans_reg_C"/>
    <property type="match status" value="1"/>
</dbReference>
<evidence type="ECO:0000256" key="5">
    <source>
        <dbReference type="ARBA" id="ARBA00023163"/>
    </source>
</evidence>
<dbReference type="PROSITE" id="PS51755">
    <property type="entry name" value="OMPR_PHOB"/>
    <property type="match status" value="1"/>
</dbReference>
<reference evidence="11" key="1">
    <citation type="journal article" date="2019" name="Int. J. Syst. Evol. Microbiol.">
        <title>The Global Catalogue of Microorganisms (GCM) 10K type strain sequencing project: providing services to taxonomists for standard genome sequencing and annotation.</title>
        <authorList>
            <consortium name="The Broad Institute Genomics Platform"/>
            <consortium name="The Broad Institute Genome Sequencing Center for Infectious Disease"/>
            <person name="Wu L."/>
            <person name="Ma J."/>
        </authorList>
    </citation>
    <scope>NUCLEOTIDE SEQUENCE [LARGE SCALE GENOMIC DNA]</scope>
    <source>
        <strain evidence="11">CCM 8896</strain>
    </source>
</reference>
<evidence type="ECO:0000259" key="9">
    <source>
        <dbReference type="PROSITE" id="PS51755"/>
    </source>
</evidence>
<sequence length="224" mass="26137">MFKIMIVEDDTTISQLIADNLTKWQFQAIQIDDFNEVLNTFVAQKPNLVLMDINLPVYDGFYWNQKIREVSKVPIIFISSRNTNMDMVMAMNMGGDDFISKPFSMEVLIAKINALLRRTYNYTEQTQDVIKHKGVILDLQSGTAEINDETVDLSKNEYRLLQYLMRRHGQIISREELLRDMWEDERFVDDNTLTVNINRLRKKIEAAGVQNYIQTKVGQGYLIP</sequence>
<dbReference type="PANTHER" id="PTHR48111:SF43">
    <property type="entry name" value="STAGE 0 SPORULATION PROTEIN A HOMOLOG"/>
    <property type="match status" value="1"/>
</dbReference>
<feature type="DNA-binding region" description="OmpR/PhoB-type" evidence="7">
    <location>
        <begin position="127"/>
        <end position="224"/>
    </location>
</feature>
<evidence type="ECO:0000256" key="6">
    <source>
        <dbReference type="PROSITE-ProRule" id="PRU00169"/>
    </source>
</evidence>
<keyword evidence="3" id="KW-0805">Transcription regulation</keyword>
<comment type="caution">
    <text evidence="10">The sequence shown here is derived from an EMBL/GenBank/DDBJ whole genome shotgun (WGS) entry which is preliminary data.</text>
</comment>
<dbReference type="InterPro" id="IPR016032">
    <property type="entry name" value="Sig_transdc_resp-reg_C-effctor"/>
</dbReference>
<dbReference type="Proteomes" id="UP001597267">
    <property type="component" value="Unassembled WGS sequence"/>
</dbReference>
<dbReference type="Pfam" id="PF00486">
    <property type="entry name" value="Trans_reg_C"/>
    <property type="match status" value="1"/>
</dbReference>
<accession>A0ABW4JBZ0</accession>
<keyword evidence="5" id="KW-0804">Transcription</keyword>
<proteinExistence type="predicted"/>
<dbReference type="Gene3D" id="6.10.250.690">
    <property type="match status" value="1"/>
</dbReference>
<feature type="modified residue" description="4-aspartylphosphate" evidence="6">
    <location>
        <position position="52"/>
    </location>
</feature>
<dbReference type="Gene3D" id="1.10.10.10">
    <property type="entry name" value="Winged helix-like DNA-binding domain superfamily/Winged helix DNA-binding domain"/>
    <property type="match status" value="1"/>
</dbReference>
<evidence type="ECO:0000313" key="11">
    <source>
        <dbReference type="Proteomes" id="UP001597267"/>
    </source>
</evidence>
<evidence type="ECO:0000313" key="10">
    <source>
        <dbReference type="EMBL" id="MFD1672457.1"/>
    </source>
</evidence>
<dbReference type="SUPFAM" id="SSF52172">
    <property type="entry name" value="CheY-like"/>
    <property type="match status" value="1"/>
</dbReference>
<dbReference type="PANTHER" id="PTHR48111">
    <property type="entry name" value="REGULATOR OF RPOS"/>
    <property type="match status" value="1"/>
</dbReference>
<gene>
    <name evidence="10" type="ORF">ACFQ5M_10130</name>
</gene>
<dbReference type="EMBL" id="JBHTOP010000026">
    <property type="protein sequence ID" value="MFD1672457.1"/>
    <property type="molecule type" value="Genomic_DNA"/>
</dbReference>
<keyword evidence="11" id="KW-1185">Reference proteome</keyword>
<dbReference type="SMART" id="SM00862">
    <property type="entry name" value="Trans_reg_C"/>
    <property type="match status" value="1"/>
</dbReference>
<protein>
    <submittedName>
        <fullName evidence="10">Response regulator transcription factor</fullName>
    </submittedName>
</protein>
<organism evidence="10 11">
    <name type="scientific">Agrilactobacillus yilanensis</name>
    <dbReference type="NCBI Taxonomy" id="2485997"/>
    <lineage>
        <taxon>Bacteria</taxon>
        <taxon>Bacillati</taxon>
        <taxon>Bacillota</taxon>
        <taxon>Bacilli</taxon>
        <taxon>Lactobacillales</taxon>
        <taxon>Lactobacillaceae</taxon>
        <taxon>Agrilactobacillus</taxon>
    </lineage>
</organism>
<dbReference type="InterPro" id="IPR001867">
    <property type="entry name" value="OmpR/PhoB-type_DNA-bd"/>
</dbReference>
<dbReference type="InterPro" id="IPR011006">
    <property type="entry name" value="CheY-like_superfamily"/>
</dbReference>
<dbReference type="CDD" id="cd18159">
    <property type="entry name" value="REC_OmpR_NsrR-like"/>
    <property type="match status" value="1"/>
</dbReference>
<keyword evidence="2" id="KW-0902">Two-component regulatory system</keyword>
<dbReference type="RefSeq" id="WP_125712121.1">
    <property type="nucleotide sequence ID" value="NZ_JBHTOP010000026.1"/>
</dbReference>
<dbReference type="SUPFAM" id="SSF46894">
    <property type="entry name" value="C-terminal effector domain of the bipartite response regulators"/>
    <property type="match status" value="1"/>
</dbReference>
<dbReference type="Gene3D" id="3.40.50.2300">
    <property type="match status" value="1"/>
</dbReference>
<evidence type="ECO:0000256" key="2">
    <source>
        <dbReference type="ARBA" id="ARBA00023012"/>
    </source>
</evidence>
<dbReference type="InterPro" id="IPR001789">
    <property type="entry name" value="Sig_transdc_resp-reg_receiver"/>
</dbReference>
<evidence type="ECO:0000256" key="7">
    <source>
        <dbReference type="PROSITE-ProRule" id="PRU01091"/>
    </source>
</evidence>
<evidence type="ECO:0000256" key="4">
    <source>
        <dbReference type="ARBA" id="ARBA00023125"/>
    </source>
</evidence>
<dbReference type="SMART" id="SM00448">
    <property type="entry name" value="REC"/>
    <property type="match status" value="1"/>
</dbReference>
<name>A0ABW4JBZ0_9LACO</name>
<evidence type="ECO:0000256" key="1">
    <source>
        <dbReference type="ARBA" id="ARBA00022553"/>
    </source>
</evidence>
<dbReference type="InterPro" id="IPR039420">
    <property type="entry name" value="WalR-like"/>
</dbReference>
<feature type="domain" description="Response regulatory" evidence="8">
    <location>
        <begin position="3"/>
        <end position="116"/>
    </location>
</feature>
<dbReference type="Pfam" id="PF00072">
    <property type="entry name" value="Response_reg"/>
    <property type="match status" value="1"/>
</dbReference>
<feature type="domain" description="OmpR/PhoB-type" evidence="9">
    <location>
        <begin position="127"/>
        <end position="224"/>
    </location>
</feature>
<dbReference type="InterPro" id="IPR036388">
    <property type="entry name" value="WH-like_DNA-bd_sf"/>
</dbReference>
<dbReference type="PROSITE" id="PS50110">
    <property type="entry name" value="RESPONSE_REGULATORY"/>
    <property type="match status" value="1"/>
</dbReference>
<keyword evidence="1 6" id="KW-0597">Phosphoprotein</keyword>